<keyword evidence="3" id="KW-1185">Reference proteome</keyword>
<dbReference type="AlphaFoldDB" id="A0A022RCL1"/>
<dbReference type="EMBL" id="KI630513">
    <property type="protein sequence ID" value="EYU37804.1"/>
    <property type="molecule type" value="Genomic_DNA"/>
</dbReference>
<keyword evidence="1" id="KW-0472">Membrane</keyword>
<name>A0A022RCL1_ERYGU</name>
<gene>
    <name evidence="2" type="ORF">MIMGU_mgv1a017562mg</name>
</gene>
<feature type="transmembrane region" description="Helical" evidence="1">
    <location>
        <begin position="41"/>
        <end position="62"/>
    </location>
</feature>
<organism evidence="2 3">
    <name type="scientific">Erythranthe guttata</name>
    <name type="common">Yellow monkey flower</name>
    <name type="synonym">Mimulus guttatus</name>
    <dbReference type="NCBI Taxonomy" id="4155"/>
    <lineage>
        <taxon>Eukaryota</taxon>
        <taxon>Viridiplantae</taxon>
        <taxon>Streptophyta</taxon>
        <taxon>Embryophyta</taxon>
        <taxon>Tracheophyta</taxon>
        <taxon>Spermatophyta</taxon>
        <taxon>Magnoliopsida</taxon>
        <taxon>eudicotyledons</taxon>
        <taxon>Gunneridae</taxon>
        <taxon>Pentapetalae</taxon>
        <taxon>asterids</taxon>
        <taxon>lamiids</taxon>
        <taxon>Lamiales</taxon>
        <taxon>Phrymaceae</taxon>
        <taxon>Erythranthe</taxon>
    </lineage>
</organism>
<feature type="transmembrane region" description="Helical" evidence="1">
    <location>
        <begin position="7"/>
        <end position="29"/>
    </location>
</feature>
<sequence length="66" mass="7588">MKKKINAVGILLQKIAVFFFSFFFFFNIVQYSGGKKKRTSFGVVVFDFSCTLSTNVCFLILINKFV</sequence>
<proteinExistence type="predicted"/>
<keyword evidence="1" id="KW-1133">Transmembrane helix</keyword>
<evidence type="ECO:0000256" key="1">
    <source>
        <dbReference type="SAM" id="Phobius"/>
    </source>
</evidence>
<reference evidence="2 3" key="1">
    <citation type="journal article" date="2013" name="Proc. Natl. Acad. Sci. U.S.A.">
        <title>Fine-scale variation in meiotic recombination in Mimulus inferred from population shotgun sequencing.</title>
        <authorList>
            <person name="Hellsten U."/>
            <person name="Wright K.M."/>
            <person name="Jenkins J."/>
            <person name="Shu S."/>
            <person name="Yuan Y."/>
            <person name="Wessler S.R."/>
            <person name="Schmutz J."/>
            <person name="Willis J.H."/>
            <person name="Rokhsar D.S."/>
        </authorList>
    </citation>
    <scope>NUCLEOTIDE SEQUENCE [LARGE SCALE GENOMIC DNA]</scope>
    <source>
        <strain evidence="3">cv. DUN x IM62</strain>
    </source>
</reference>
<keyword evidence="1" id="KW-0812">Transmembrane</keyword>
<dbReference type="Proteomes" id="UP000030748">
    <property type="component" value="Unassembled WGS sequence"/>
</dbReference>
<accession>A0A022RCL1</accession>
<evidence type="ECO:0000313" key="2">
    <source>
        <dbReference type="EMBL" id="EYU37804.1"/>
    </source>
</evidence>
<evidence type="ECO:0000313" key="3">
    <source>
        <dbReference type="Proteomes" id="UP000030748"/>
    </source>
</evidence>
<protein>
    <submittedName>
        <fullName evidence="2">Uncharacterized protein</fullName>
    </submittedName>
</protein>